<evidence type="ECO:0000256" key="1">
    <source>
        <dbReference type="SAM" id="MobiDB-lite"/>
    </source>
</evidence>
<dbReference type="EMBL" id="JACHIP010000002">
    <property type="protein sequence ID" value="MBB5056480.1"/>
    <property type="molecule type" value="Genomic_DNA"/>
</dbReference>
<organism evidence="2 3">
    <name type="scientific">Granulicella aggregans</name>
    <dbReference type="NCBI Taxonomy" id="474949"/>
    <lineage>
        <taxon>Bacteria</taxon>
        <taxon>Pseudomonadati</taxon>
        <taxon>Acidobacteriota</taxon>
        <taxon>Terriglobia</taxon>
        <taxon>Terriglobales</taxon>
        <taxon>Acidobacteriaceae</taxon>
        <taxon>Granulicella</taxon>
    </lineage>
</organism>
<dbReference type="Proteomes" id="UP000540989">
    <property type="component" value="Unassembled WGS sequence"/>
</dbReference>
<gene>
    <name evidence="2" type="ORF">HDF16_001165</name>
</gene>
<evidence type="ECO:0000313" key="2">
    <source>
        <dbReference type="EMBL" id="MBB5056480.1"/>
    </source>
</evidence>
<dbReference type="AlphaFoldDB" id="A0A7W8E3U1"/>
<sequence length="119" mass="12039">MTDILGGISNFFKKRRAHCAEHEAYQPDCAACVRANDNGDVASWGAAGAEFLGGNDSALDMTSTSDTTFTSDATVTLDVSFTSDTTFTSDAPSADVSDTSDIGGFDGGDSGGGGASGDF</sequence>
<feature type="region of interest" description="Disordered" evidence="1">
    <location>
        <begin position="84"/>
        <end position="119"/>
    </location>
</feature>
<accession>A0A7W8E3U1</accession>
<feature type="compositionally biased region" description="Low complexity" evidence="1">
    <location>
        <begin position="84"/>
        <end position="103"/>
    </location>
</feature>
<feature type="compositionally biased region" description="Gly residues" evidence="1">
    <location>
        <begin position="104"/>
        <end position="119"/>
    </location>
</feature>
<comment type="caution">
    <text evidence="2">The sequence shown here is derived from an EMBL/GenBank/DDBJ whole genome shotgun (WGS) entry which is preliminary data.</text>
</comment>
<evidence type="ECO:0000313" key="3">
    <source>
        <dbReference type="Proteomes" id="UP000540989"/>
    </source>
</evidence>
<name>A0A7W8E3U1_9BACT</name>
<reference evidence="2 3" key="1">
    <citation type="submission" date="2020-08" db="EMBL/GenBank/DDBJ databases">
        <title>Genomic Encyclopedia of Type Strains, Phase IV (KMG-V): Genome sequencing to study the core and pangenomes of soil and plant-associated prokaryotes.</title>
        <authorList>
            <person name="Whitman W."/>
        </authorList>
    </citation>
    <scope>NUCLEOTIDE SEQUENCE [LARGE SCALE GENOMIC DNA]</scope>
    <source>
        <strain evidence="2 3">M8UP14</strain>
    </source>
</reference>
<dbReference type="RefSeq" id="WP_184214444.1">
    <property type="nucleotide sequence ID" value="NZ_JACHIP010000002.1"/>
</dbReference>
<proteinExistence type="predicted"/>
<protein>
    <submittedName>
        <fullName evidence="2">Uncharacterized protein</fullName>
    </submittedName>
</protein>
<keyword evidence="3" id="KW-1185">Reference proteome</keyword>